<dbReference type="InterPro" id="IPR036866">
    <property type="entry name" value="RibonucZ/Hydroxyglut_hydro"/>
</dbReference>
<dbReference type="Pfam" id="PF00753">
    <property type="entry name" value="Lactamase_B"/>
    <property type="match status" value="1"/>
</dbReference>
<dbReference type="RefSeq" id="WP_109603681.1">
    <property type="nucleotide sequence ID" value="NZ_JAMHJO010000001.1"/>
</dbReference>
<feature type="domain" description="Metallo-beta-lactamase" evidence="1">
    <location>
        <begin position="24"/>
        <end position="133"/>
    </location>
</feature>
<dbReference type="Gene3D" id="3.60.15.10">
    <property type="entry name" value="Ribonuclease Z/Hydroxyacylglutathione hydrolase-like"/>
    <property type="match status" value="1"/>
</dbReference>
<sequence length="235" mass="26817">MNIKITGIVDNYSESSKFRSDWGFSTLIKTDYHNILFDAGSDPEVFEHNINLIDPDLKKIDILFISHSHKDHIGAIKYVLKNYRVGNIVIPEEQNEEIENKLREIKVRPIIINKPTSIDEGIYSTGILGEEREQSLVIPSEKGLILITGCAHSGIKNISEHVEKTFSDKIYMIIGGLHLYKKYDQVLKEDINEINKLQFKYILPSHCTGDTAKKLLKQKLNDRFMDFGAGVTINL</sequence>
<comment type="caution">
    <text evidence="2">The sequence shown here is derived from an EMBL/GenBank/DDBJ whole genome shotgun (WGS) entry which is preliminary data.</text>
</comment>
<dbReference type="InterPro" id="IPR001279">
    <property type="entry name" value="Metallo-B-lactamas"/>
</dbReference>
<evidence type="ECO:0000259" key="1">
    <source>
        <dbReference type="Pfam" id="PF00753"/>
    </source>
</evidence>
<dbReference type="SUPFAM" id="SSF56281">
    <property type="entry name" value="Metallo-hydrolase/oxidoreductase"/>
    <property type="match status" value="1"/>
</dbReference>
<proteinExistence type="predicted"/>
<dbReference type="EMBL" id="QGGI01000001">
    <property type="protein sequence ID" value="PWJ96694.1"/>
    <property type="molecule type" value="Genomic_DNA"/>
</dbReference>
<dbReference type="GO" id="GO:0016740">
    <property type="term" value="F:transferase activity"/>
    <property type="evidence" value="ECO:0007669"/>
    <property type="project" value="TreeGrafter"/>
</dbReference>
<evidence type="ECO:0000313" key="2">
    <source>
        <dbReference type="EMBL" id="PWJ96694.1"/>
    </source>
</evidence>
<organism evidence="2 3">
    <name type="scientific">Oceanotoga teriensis</name>
    <dbReference type="NCBI Taxonomy" id="515440"/>
    <lineage>
        <taxon>Bacteria</taxon>
        <taxon>Thermotogati</taxon>
        <taxon>Thermotogota</taxon>
        <taxon>Thermotogae</taxon>
        <taxon>Petrotogales</taxon>
        <taxon>Petrotogaceae</taxon>
        <taxon>Oceanotoga</taxon>
    </lineage>
</organism>
<gene>
    <name evidence="2" type="ORF">C7380_101269</name>
</gene>
<accession>A0AA45C9B2</accession>
<dbReference type="CDD" id="cd07713">
    <property type="entry name" value="DHPS-like_MBL-fold"/>
    <property type="match status" value="1"/>
</dbReference>
<protein>
    <submittedName>
        <fullName evidence="2">7, 8-dihydropterin-6-yl-methyl-4-(Beta-D-ribofuranosyl)aminobenzene 5'-phosphate synthase</fullName>
    </submittedName>
</protein>
<dbReference type="PANTHER" id="PTHR13754">
    <property type="entry name" value="METALLO-BETA-LACTAMASE SUPERFAMILY PROTEIN"/>
    <property type="match status" value="1"/>
</dbReference>
<reference evidence="2 3" key="1">
    <citation type="submission" date="2018-05" db="EMBL/GenBank/DDBJ databases">
        <title>Genomic Encyclopedia of Type Strains, Phase IV (KMG-IV): sequencing the most valuable type-strain genomes for metagenomic binning, comparative biology and taxonomic classification.</title>
        <authorList>
            <person name="Goeker M."/>
        </authorList>
    </citation>
    <scope>NUCLEOTIDE SEQUENCE [LARGE SCALE GENOMIC DNA]</scope>
    <source>
        <strain evidence="2 3">DSM 24906</strain>
    </source>
</reference>
<dbReference type="AlphaFoldDB" id="A0AA45C9B2"/>
<dbReference type="InterPro" id="IPR041712">
    <property type="entry name" value="DHPS-like_MBL-fold"/>
</dbReference>
<dbReference type="Proteomes" id="UP000245921">
    <property type="component" value="Unassembled WGS sequence"/>
</dbReference>
<name>A0AA45C9B2_9BACT</name>
<evidence type="ECO:0000313" key="3">
    <source>
        <dbReference type="Proteomes" id="UP000245921"/>
    </source>
</evidence>
<dbReference type="PANTHER" id="PTHR13754:SF13">
    <property type="entry name" value="METALLO-BETA-LACTAMASE SUPERFAMILY PROTEIN (AFU_ORTHOLOGUE AFUA_3G07630)"/>
    <property type="match status" value="1"/>
</dbReference>
<keyword evidence="3" id="KW-1185">Reference proteome</keyword>
<dbReference type="InterPro" id="IPR052926">
    <property type="entry name" value="Metallo-beta-lactamase_dom"/>
</dbReference>